<dbReference type="EMBL" id="CM055732">
    <property type="protein sequence ID" value="KAJ8011224.1"/>
    <property type="molecule type" value="Genomic_DNA"/>
</dbReference>
<protein>
    <submittedName>
        <fullName evidence="1">Uncharacterized protein</fullName>
    </submittedName>
</protein>
<comment type="caution">
    <text evidence="1">The sequence shown here is derived from an EMBL/GenBank/DDBJ whole genome shotgun (WGS) entry which is preliminary data.</text>
</comment>
<evidence type="ECO:0000313" key="2">
    <source>
        <dbReference type="Proteomes" id="UP001157502"/>
    </source>
</evidence>
<name>A0ACC2H5M6_DALPE</name>
<evidence type="ECO:0000313" key="1">
    <source>
        <dbReference type="EMBL" id="KAJ8011224.1"/>
    </source>
</evidence>
<proteinExistence type="predicted"/>
<gene>
    <name evidence="1" type="ORF">DPEC_G00055940</name>
</gene>
<organism evidence="1 2">
    <name type="scientific">Dallia pectoralis</name>
    <name type="common">Alaska blackfish</name>
    <dbReference type="NCBI Taxonomy" id="75939"/>
    <lineage>
        <taxon>Eukaryota</taxon>
        <taxon>Metazoa</taxon>
        <taxon>Chordata</taxon>
        <taxon>Craniata</taxon>
        <taxon>Vertebrata</taxon>
        <taxon>Euteleostomi</taxon>
        <taxon>Actinopterygii</taxon>
        <taxon>Neopterygii</taxon>
        <taxon>Teleostei</taxon>
        <taxon>Protacanthopterygii</taxon>
        <taxon>Esociformes</taxon>
        <taxon>Umbridae</taxon>
        <taxon>Dallia</taxon>
    </lineage>
</organism>
<sequence length="184" mass="21373">MVYGCKMTSEDVKNTKGRIHKAWKSRFLMFINTPLPHARKKVHIRSGDGSTQLGQSLEKLLTDEYGITAFHDFLKSQFCEENLEFWRACEEFKSISSPEKLVCRATSIYKEFIENDSPKEVNVDFHTRETIGQNLHWPTTSCFDGAQRKVYSLMENDSYPRFIQSDFFKKLCADIRASGKPRRA</sequence>
<reference evidence="1" key="1">
    <citation type="submission" date="2021-05" db="EMBL/GenBank/DDBJ databases">
        <authorList>
            <person name="Pan Q."/>
            <person name="Jouanno E."/>
            <person name="Zahm M."/>
            <person name="Klopp C."/>
            <person name="Cabau C."/>
            <person name="Louis A."/>
            <person name="Berthelot C."/>
            <person name="Parey E."/>
            <person name="Roest Crollius H."/>
            <person name="Montfort J."/>
            <person name="Robinson-Rechavi M."/>
            <person name="Bouchez O."/>
            <person name="Lampietro C."/>
            <person name="Lopez Roques C."/>
            <person name="Donnadieu C."/>
            <person name="Postlethwait J."/>
            <person name="Bobe J."/>
            <person name="Dillon D."/>
            <person name="Chandos A."/>
            <person name="von Hippel F."/>
            <person name="Guiguen Y."/>
        </authorList>
    </citation>
    <scope>NUCLEOTIDE SEQUENCE</scope>
    <source>
        <strain evidence="1">YG-Jan2019</strain>
    </source>
</reference>
<keyword evidence="2" id="KW-1185">Reference proteome</keyword>
<dbReference type="Proteomes" id="UP001157502">
    <property type="component" value="Chromosome 5"/>
</dbReference>
<accession>A0ACC2H5M6</accession>